<dbReference type="PANTHER" id="PTHR43792">
    <property type="entry name" value="GNAT FAMILY, PUTATIVE (AFU_ORTHOLOGUE AFUA_3G00765)-RELATED-RELATED"/>
    <property type="match status" value="1"/>
</dbReference>
<dbReference type="PANTHER" id="PTHR43792:SF1">
    <property type="entry name" value="N-ACETYLTRANSFERASE DOMAIN-CONTAINING PROTEIN"/>
    <property type="match status" value="1"/>
</dbReference>
<proteinExistence type="predicted"/>
<feature type="domain" description="N-acetyltransferase" evidence="1">
    <location>
        <begin position="9"/>
        <end position="168"/>
    </location>
</feature>
<name>A0ABP7PIJ0_9SPHI</name>
<dbReference type="RefSeq" id="WP_344766584.1">
    <property type="nucleotide sequence ID" value="NZ_BAABAK010000010.1"/>
</dbReference>
<dbReference type="EMBL" id="BAABAK010000010">
    <property type="protein sequence ID" value="GAA3966211.1"/>
    <property type="molecule type" value="Genomic_DNA"/>
</dbReference>
<dbReference type="PROSITE" id="PS51186">
    <property type="entry name" value="GNAT"/>
    <property type="match status" value="1"/>
</dbReference>
<sequence>MKNYETERLILKPAALTDADFFLELYNMPKFLKYIGDRNLKTKAAAEDYIKNRFLAQIEKLGFGNYVVSLKSNGKKIGAVGIFEREGLEVLDIGFSFFEEYEGKGFAYESATKLKAAVASDFGLEKLSAITSKDNFSSQKLIERLGLTFRKYINMPNSDEELMYYETV</sequence>
<dbReference type="Gene3D" id="3.40.630.30">
    <property type="match status" value="1"/>
</dbReference>
<dbReference type="SUPFAM" id="SSF55729">
    <property type="entry name" value="Acyl-CoA N-acyltransferases (Nat)"/>
    <property type="match status" value="1"/>
</dbReference>
<evidence type="ECO:0000313" key="3">
    <source>
        <dbReference type="Proteomes" id="UP001501081"/>
    </source>
</evidence>
<keyword evidence="3" id="KW-1185">Reference proteome</keyword>
<dbReference type="InterPro" id="IPR016181">
    <property type="entry name" value="Acyl_CoA_acyltransferase"/>
</dbReference>
<organism evidence="2 3">
    <name type="scientific">Pedobacter ginsengiterrae</name>
    <dbReference type="NCBI Taxonomy" id="871696"/>
    <lineage>
        <taxon>Bacteria</taxon>
        <taxon>Pseudomonadati</taxon>
        <taxon>Bacteroidota</taxon>
        <taxon>Sphingobacteriia</taxon>
        <taxon>Sphingobacteriales</taxon>
        <taxon>Sphingobacteriaceae</taxon>
        <taxon>Pedobacter</taxon>
    </lineage>
</organism>
<accession>A0ABP7PIJ0</accession>
<gene>
    <name evidence="2" type="ORF">GCM10022246_18920</name>
</gene>
<dbReference type="InterPro" id="IPR051531">
    <property type="entry name" value="N-acetyltransferase"/>
</dbReference>
<dbReference type="InterPro" id="IPR000182">
    <property type="entry name" value="GNAT_dom"/>
</dbReference>
<dbReference type="Pfam" id="PF13302">
    <property type="entry name" value="Acetyltransf_3"/>
    <property type="match status" value="1"/>
</dbReference>
<comment type="caution">
    <text evidence="2">The sequence shown here is derived from an EMBL/GenBank/DDBJ whole genome shotgun (WGS) entry which is preliminary data.</text>
</comment>
<reference evidence="3" key="1">
    <citation type="journal article" date="2019" name="Int. J. Syst. Evol. Microbiol.">
        <title>The Global Catalogue of Microorganisms (GCM) 10K type strain sequencing project: providing services to taxonomists for standard genome sequencing and annotation.</title>
        <authorList>
            <consortium name="The Broad Institute Genomics Platform"/>
            <consortium name="The Broad Institute Genome Sequencing Center for Infectious Disease"/>
            <person name="Wu L."/>
            <person name="Ma J."/>
        </authorList>
    </citation>
    <scope>NUCLEOTIDE SEQUENCE [LARGE SCALE GENOMIC DNA]</scope>
    <source>
        <strain evidence="3">JCM 17338</strain>
    </source>
</reference>
<evidence type="ECO:0000313" key="2">
    <source>
        <dbReference type="EMBL" id="GAA3966211.1"/>
    </source>
</evidence>
<evidence type="ECO:0000259" key="1">
    <source>
        <dbReference type="PROSITE" id="PS51186"/>
    </source>
</evidence>
<protein>
    <submittedName>
        <fullName evidence="2">GNAT family N-acetyltransferase</fullName>
    </submittedName>
</protein>
<dbReference type="Proteomes" id="UP001501081">
    <property type="component" value="Unassembled WGS sequence"/>
</dbReference>